<feature type="compositionally biased region" description="Basic and acidic residues" evidence="1">
    <location>
        <begin position="94"/>
        <end position="118"/>
    </location>
</feature>
<feature type="region of interest" description="Disordered" evidence="1">
    <location>
        <begin position="465"/>
        <end position="935"/>
    </location>
</feature>
<feature type="compositionally biased region" description="Acidic residues" evidence="1">
    <location>
        <begin position="913"/>
        <end position="925"/>
    </location>
</feature>
<feature type="compositionally biased region" description="Basic and acidic residues" evidence="1">
    <location>
        <begin position="528"/>
        <end position="557"/>
    </location>
</feature>
<feature type="compositionally biased region" description="Low complexity" evidence="1">
    <location>
        <begin position="885"/>
        <end position="896"/>
    </location>
</feature>
<keyword evidence="3" id="KW-1185">Reference proteome</keyword>
<dbReference type="Proteomes" id="UP000305948">
    <property type="component" value="Unassembled WGS sequence"/>
</dbReference>
<evidence type="ECO:0000256" key="1">
    <source>
        <dbReference type="SAM" id="MobiDB-lite"/>
    </source>
</evidence>
<accession>A0A5C3MTW4</accession>
<gene>
    <name evidence="2" type="ORF">OE88DRAFT_533969</name>
</gene>
<feature type="region of interest" description="Disordered" evidence="1">
    <location>
        <begin position="1"/>
        <end position="193"/>
    </location>
</feature>
<feature type="compositionally biased region" description="Basic residues" evidence="1">
    <location>
        <begin position="572"/>
        <end position="581"/>
    </location>
</feature>
<feature type="compositionally biased region" description="Polar residues" evidence="1">
    <location>
        <begin position="716"/>
        <end position="735"/>
    </location>
</feature>
<organism evidence="2 3">
    <name type="scientific">Heliocybe sulcata</name>
    <dbReference type="NCBI Taxonomy" id="5364"/>
    <lineage>
        <taxon>Eukaryota</taxon>
        <taxon>Fungi</taxon>
        <taxon>Dikarya</taxon>
        <taxon>Basidiomycota</taxon>
        <taxon>Agaricomycotina</taxon>
        <taxon>Agaricomycetes</taxon>
        <taxon>Gloeophyllales</taxon>
        <taxon>Gloeophyllaceae</taxon>
        <taxon>Heliocybe</taxon>
    </lineage>
</organism>
<evidence type="ECO:0000313" key="3">
    <source>
        <dbReference type="Proteomes" id="UP000305948"/>
    </source>
</evidence>
<feature type="region of interest" description="Disordered" evidence="1">
    <location>
        <begin position="353"/>
        <end position="451"/>
    </location>
</feature>
<evidence type="ECO:0000313" key="2">
    <source>
        <dbReference type="EMBL" id="TFK48500.1"/>
    </source>
</evidence>
<dbReference type="AlphaFoldDB" id="A0A5C3MTW4"/>
<feature type="compositionally biased region" description="Acidic residues" evidence="1">
    <location>
        <begin position="491"/>
        <end position="502"/>
    </location>
</feature>
<feature type="compositionally biased region" description="Basic and acidic residues" evidence="1">
    <location>
        <begin position="620"/>
        <end position="631"/>
    </location>
</feature>
<feature type="compositionally biased region" description="Basic and acidic residues" evidence="1">
    <location>
        <begin position="53"/>
        <end position="79"/>
    </location>
</feature>
<feature type="compositionally biased region" description="Basic and acidic residues" evidence="1">
    <location>
        <begin position="373"/>
        <end position="392"/>
    </location>
</feature>
<feature type="compositionally biased region" description="Polar residues" evidence="1">
    <location>
        <begin position="11"/>
        <end position="37"/>
    </location>
</feature>
<feature type="compositionally biased region" description="Basic and acidic residues" evidence="1">
    <location>
        <begin position="353"/>
        <end position="363"/>
    </location>
</feature>
<feature type="compositionally biased region" description="Acidic residues" evidence="1">
    <location>
        <begin position="469"/>
        <end position="478"/>
    </location>
</feature>
<protein>
    <submittedName>
        <fullName evidence="2">Uncharacterized protein</fullName>
    </submittedName>
</protein>
<name>A0A5C3MTW4_9AGAM</name>
<sequence length="961" mass="107389">MAGTARARVGTSFTYPPESVSQLSRRSDEPSPSTSEITPRRRTDIYGTPLYPERSDEPGARKQEDRAETAGPVKQERGQQRPFQGFLDPNNVPETRERLLARRAVETEELASDRHDAEPPAPVDVKALPQLDRASPRAEQQKPSAFPEEVEGPPFEADVEMEDGFSVVGTQGSSGDESDDDNDERVPIVKQESDDDRTVWHANNLTKARIPNAERRFTKAERAQLLKAWKVAAPMGMLPVIGETKVKKEEMSDKPSMLPDALRPSNFDAWRFRAGAEGLVKGGEILDAEILKAQKAVDMTNEIIRKGKPVLEVLDITRYVLEKNYFAKMQDKDAALFRRRKKRRLLDDYEREWGSHDGEDRENYSQVESDGDEQGHHRDESRGYSDGDKASYDEEQESQSERESCDEEEEEEQEQEQEQYDEEQEDYDEEHEDYDGVRANSGFANYGSDSDWSQRTYRWVSAHPTELFQSDDEDDATEAEGLALERSGAPDAEDEETEDEDAEVKVEEPDIVELTPRGSYETGYRLDTMQRARVRESHEAYDFRPSESSKGKGRADGDVEANATELEENARARSRGRRTSRRSHEALDPVAGPSGSRSHWPTPVAGYEDDYEDYEPPTSHAKDKSGRHYYEALDPIAGSSGTRNHGPTPVPGYEDDYEDYEPTTSRVKGKTSRSYYEALDPVAGPSGTHNHGSIPVPGWEDDYENYEGPMSHGKGKTSQHYYETSHPTTGPSGTRSHGDGDAGENSEMTDEDVEDTGTEMGADGSGANWSNRAGYERYAAHDPVAGPSASRDQEDDGPVPQPSYRDDYGGYEAPTGHMKGKSSRRYYEAVDPVAGPSGTRRHDDEVPDEDSEMTDGDAEEHGVKLEEEETELTWDHGAGYGYRVAPNSPAGPSGSPFQEPEDPTTAPDASYLWDDDEEEDEEEEPLPTAKGKPLGRTYTEEELAMLFGNNIDAARALNFRI</sequence>
<feature type="compositionally biased region" description="Acidic residues" evidence="1">
    <location>
        <begin position="393"/>
        <end position="433"/>
    </location>
</feature>
<feature type="compositionally biased region" description="Acidic residues" evidence="1">
    <location>
        <begin position="845"/>
        <end position="858"/>
    </location>
</feature>
<reference evidence="2 3" key="1">
    <citation type="journal article" date="2019" name="Nat. Ecol. Evol.">
        <title>Megaphylogeny resolves global patterns of mushroom evolution.</title>
        <authorList>
            <person name="Varga T."/>
            <person name="Krizsan K."/>
            <person name="Foldi C."/>
            <person name="Dima B."/>
            <person name="Sanchez-Garcia M."/>
            <person name="Sanchez-Ramirez S."/>
            <person name="Szollosi G.J."/>
            <person name="Szarkandi J.G."/>
            <person name="Papp V."/>
            <person name="Albert L."/>
            <person name="Andreopoulos W."/>
            <person name="Angelini C."/>
            <person name="Antonin V."/>
            <person name="Barry K.W."/>
            <person name="Bougher N.L."/>
            <person name="Buchanan P."/>
            <person name="Buyck B."/>
            <person name="Bense V."/>
            <person name="Catcheside P."/>
            <person name="Chovatia M."/>
            <person name="Cooper J."/>
            <person name="Damon W."/>
            <person name="Desjardin D."/>
            <person name="Finy P."/>
            <person name="Geml J."/>
            <person name="Haridas S."/>
            <person name="Hughes K."/>
            <person name="Justo A."/>
            <person name="Karasinski D."/>
            <person name="Kautmanova I."/>
            <person name="Kiss B."/>
            <person name="Kocsube S."/>
            <person name="Kotiranta H."/>
            <person name="LaButti K.M."/>
            <person name="Lechner B.E."/>
            <person name="Liimatainen K."/>
            <person name="Lipzen A."/>
            <person name="Lukacs Z."/>
            <person name="Mihaltcheva S."/>
            <person name="Morgado L.N."/>
            <person name="Niskanen T."/>
            <person name="Noordeloos M.E."/>
            <person name="Ohm R.A."/>
            <person name="Ortiz-Santana B."/>
            <person name="Ovrebo C."/>
            <person name="Racz N."/>
            <person name="Riley R."/>
            <person name="Savchenko A."/>
            <person name="Shiryaev A."/>
            <person name="Soop K."/>
            <person name="Spirin V."/>
            <person name="Szebenyi C."/>
            <person name="Tomsovsky M."/>
            <person name="Tulloss R.E."/>
            <person name="Uehling J."/>
            <person name="Grigoriev I.V."/>
            <person name="Vagvolgyi C."/>
            <person name="Papp T."/>
            <person name="Martin F.M."/>
            <person name="Miettinen O."/>
            <person name="Hibbett D.S."/>
            <person name="Nagy L.G."/>
        </authorList>
    </citation>
    <scope>NUCLEOTIDE SEQUENCE [LARGE SCALE GENOMIC DNA]</scope>
    <source>
        <strain evidence="2 3">OMC1185</strain>
    </source>
</reference>
<proteinExistence type="predicted"/>
<feature type="compositionally biased region" description="Acidic residues" evidence="1">
    <location>
        <begin position="741"/>
        <end position="757"/>
    </location>
</feature>
<dbReference type="EMBL" id="ML213519">
    <property type="protein sequence ID" value="TFK48500.1"/>
    <property type="molecule type" value="Genomic_DNA"/>
</dbReference>